<keyword evidence="4" id="KW-0443">Lipid metabolism</keyword>
<dbReference type="PANTHER" id="PTHR10434">
    <property type="entry name" value="1-ACYL-SN-GLYCEROL-3-PHOSPHATE ACYLTRANSFERASE"/>
    <property type="match status" value="1"/>
</dbReference>
<reference evidence="7" key="1">
    <citation type="journal article" date="2019" name="Int. J. Syst. Evol. Microbiol.">
        <title>The Global Catalogue of Microorganisms (GCM) 10K type strain sequencing project: providing services to taxonomists for standard genome sequencing and annotation.</title>
        <authorList>
            <consortium name="The Broad Institute Genomics Platform"/>
            <consortium name="The Broad Institute Genome Sequencing Center for Infectious Disease"/>
            <person name="Wu L."/>
            <person name="Ma J."/>
        </authorList>
    </citation>
    <scope>NUCLEOTIDE SEQUENCE [LARGE SCALE GENOMIC DNA]</scope>
    <source>
        <strain evidence="7">CCUG 50347</strain>
    </source>
</reference>
<dbReference type="EMBL" id="JBHSIM010000008">
    <property type="protein sequence ID" value="MFC4831652.1"/>
    <property type="molecule type" value="Genomic_DNA"/>
</dbReference>
<dbReference type="NCBIfam" id="TIGR01488">
    <property type="entry name" value="HAD-SF-IB"/>
    <property type="match status" value="1"/>
</dbReference>
<dbReference type="SUPFAM" id="SSF69593">
    <property type="entry name" value="Glycerol-3-phosphate (1)-acyltransferase"/>
    <property type="match status" value="1"/>
</dbReference>
<gene>
    <name evidence="6" type="ORF">ACFPEL_04440</name>
</gene>
<dbReference type="InterPro" id="IPR002123">
    <property type="entry name" value="Plipid/glycerol_acylTrfase"/>
</dbReference>
<evidence type="ECO:0000259" key="5">
    <source>
        <dbReference type="SMART" id="SM00563"/>
    </source>
</evidence>
<dbReference type="InterPro" id="IPR004552">
    <property type="entry name" value="AGP_acyltrans"/>
</dbReference>
<evidence type="ECO:0000313" key="7">
    <source>
        <dbReference type="Proteomes" id="UP001595909"/>
    </source>
</evidence>
<dbReference type="EC" id="2.3.1.51" evidence="4"/>
<dbReference type="InterPro" id="IPR036412">
    <property type="entry name" value="HAD-like_sf"/>
</dbReference>
<dbReference type="NCBIfam" id="TIGR01490">
    <property type="entry name" value="HAD-SF-IB-hyp1"/>
    <property type="match status" value="1"/>
</dbReference>
<keyword evidence="4" id="KW-1208">Phospholipid metabolism</keyword>
<comment type="catalytic activity">
    <reaction evidence="4">
        <text>a 1-acyl-sn-glycero-3-phosphate + an acyl-CoA = a 1,2-diacyl-sn-glycero-3-phosphate + CoA</text>
        <dbReference type="Rhea" id="RHEA:19709"/>
        <dbReference type="ChEBI" id="CHEBI:57287"/>
        <dbReference type="ChEBI" id="CHEBI:57970"/>
        <dbReference type="ChEBI" id="CHEBI:58342"/>
        <dbReference type="ChEBI" id="CHEBI:58608"/>
        <dbReference type="EC" id="2.3.1.51"/>
    </reaction>
</comment>
<dbReference type="SUPFAM" id="SSF56784">
    <property type="entry name" value="HAD-like"/>
    <property type="match status" value="1"/>
</dbReference>
<accession>A0ABV9RE75</accession>
<dbReference type="SMART" id="SM00563">
    <property type="entry name" value="PlsC"/>
    <property type="match status" value="1"/>
</dbReference>
<dbReference type="Gene3D" id="1.20.1440.100">
    <property type="entry name" value="SG protein - dephosphorylation function"/>
    <property type="match status" value="1"/>
</dbReference>
<keyword evidence="3 4" id="KW-0012">Acyltransferase</keyword>
<name>A0ABV9RE75_9PSEU</name>
<comment type="similarity">
    <text evidence="1 4">Belongs to the 1-acyl-sn-glycerol-3-phosphate acyltransferase family.</text>
</comment>
<dbReference type="CDD" id="cd02612">
    <property type="entry name" value="HAD_PGPPase"/>
    <property type="match status" value="1"/>
</dbReference>
<keyword evidence="7" id="KW-1185">Reference proteome</keyword>
<keyword evidence="6" id="KW-0378">Hydrolase</keyword>
<sequence>MSDPETSTAVTAADLMDAVAAAPEGPQVGAFFDFDGTVIAGYSVTSFMLHHVKNLDLHPRTTIDTLVSGWQGLHGEEDFRKFLGITLRTWAGRTPEELEKIGNRLFRDEIGPSVYPEAWRLIRLHLEKGHTVVLASSATRFQVEPAAKALGVEHTIYTAVEVGEDGTLTGHPDGRSPYGEGKAAAVKEFAASHDVDLDASFAYSNGGEDVPFLATVGHPAAVNPSAGLRRAAAERAWPALDFDGRPWTTPVEIGRTVATFAGMMGGFATGLGLGLLGGSRRAGLNLGIGLGGDLSLMASGVSLDVHGARHIWEAQPAVFLFNHQSQLDVLVLGGLLRGNFAPVAKKELANNVLFGGLMRLLETAFIDRADNAQAVKALEPAVERLREGTSIVIAPEGTRSPTPTPGKFKKGAFHLAMQAGVPIVPLVFRNTGELMSRNAMIIHPGVVQVAVLPPIDVSSWTREELDERIEGVRQSYIDTLAHWPGEG</sequence>
<dbReference type="NCBIfam" id="TIGR00530">
    <property type="entry name" value="AGP_acyltrn"/>
    <property type="match status" value="1"/>
</dbReference>
<feature type="domain" description="Phospholipid/glycerol acyltransferase" evidence="5">
    <location>
        <begin position="317"/>
        <end position="431"/>
    </location>
</feature>
<dbReference type="Pfam" id="PF12710">
    <property type="entry name" value="HAD"/>
    <property type="match status" value="1"/>
</dbReference>
<dbReference type="Pfam" id="PF01553">
    <property type="entry name" value="Acyltransferase"/>
    <property type="match status" value="1"/>
</dbReference>
<evidence type="ECO:0000256" key="4">
    <source>
        <dbReference type="RuleBase" id="RU361267"/>
    </source>
</evidence>
<dbReference type="RefSeq" id="WP_274188652.1">
    <property type="nucleotide sequence ID" value="NZ_BAABHN010000008.1"/>
</dbReference>
<evidence type="ECO:0000256" key="1">
    <source>
        <dbReference type="ARBA" id="ARBA00008655"/>
    </source>
</evidence>
<evidence type="ECO:0000256" key="2">
    <source>
        <dbReference type="ARBA" id="ARBA00022679"/>
    </source>
</evidence>
<protein>
    <recommendedName>
        <fullName evidence="4">1-acyl-sn-glycerol-3-phosphate acyltransferase</fullName>
        <ecNumber evidence="4">2.3.1.51</ecNumber>
    </recommendedName>
</protein>
<dbReference type="InterPro" id="IPR006385">
    <property type="entry name" value="HAD_hydro_SerB1"/>
</dbReference>
<proteinExistence type="inferred from homology"/>
<evidence type="ECO:0000256" key="3">
    <source>
        <dbReference type="ARBA" id="ARBA00023315"/>
    </source>
</evidence>
<dbReference type="GO" id="GO:0016787">
    <property type="term" value="F:hydrolase activity"/>
    <property type="evidence" value="ECO:0007669"/>
    <property type="project" value="UniProtKB-KW"/>
</dbReference>
<keyword evidence="4" id="KW-0444">Lipid biosynthesis</keyword>
<dbReference type="CDD" id="cd07989">
    <property type="entry name" value="LPLAT_AGPAT-like"/>
    <property type="match status" value="1"/>
</dbReference>
<dbReference type="PANTHER" id="PTHR10434:SF66">
    <property type="entry name" value="PHOSPHOLIPID_GLYCEROL ACYLTRANSFERASE DOMAIN-CONTAINING PROTEIN"/>
    <property type="match status" value="1"/>
</dbReference>
<dbReference type="Gene3D" id="3.40.50.1000">
    <property type="entry name" value="HAD superfamily/HAD-like"/>
    <property type="match status" value="1"/>
</dbReference>
<evidence type="ECO:0000313" key="6">
    <source>
        <dbReference type="EMBL" id="MFC4831652.1"/>
    </source>
</evidence>
<organism evidence="6 7">
    <name type="scientific">Actinomycetospora chibensis</name>
    <dbReference type="NCBI Taxonomy" id="663606"/>
    <lineage>
        <taxon>Bacteria</taxon>
        <taxon>Bacillati</taxon>
        <taxon>Actinomycetota</taxon>
        <taxon>Actinomycetes</taxon>
        <taxon>Pseudonocardiales</taxon>
        <taxon>Pseudonocardiaceae</taxon>
        <taxon>Actinomycetospora</taxon>
    </lineage>
</organism>
<keyword evidence="2 4" id="KW-0808">Transferase</keyword>
<dbReference type="Proteomes" id="UP001595909">
    <property type="component" value="Unassembled WGS sequence"/>
</dbReference>
<comment type="caution">
    <text evidence="6">The sequence shown here is derived from an EMBL/GenBank/DDBJ whole genome shotgun (WGS) entry which is preliminary data.</text>
</comment>
<dbReference type="InterPro" id="IPR023214">
    <property type="entry name" value="HAD_sf"/>
</dbReference>
<comment type="domain">
    <text evidence="4">The HXXXXD motif is essential for acyltransferase activity and may constitute the binding site for the phosphate moiety of the glycerol-3-phosphate.</text>
</comment>
<keyword evidence="4" id="KW-0594">Phospholipid biosynthesis</keyword>